<dbReference type="RefSeq" id="WP_137645942.1">
    <property type="nucleotide sequence ID" value="NZ_BAABRM010000031.1"/>
</dbReference>
<evidence type="ECO:0000313" key="3">
    <source>
        <dbReference type="Proteomes" id="UP001589855"/>
    </source>
</evidence>
<accession>A0ABV6K156</accession>
<comment type="caution">
    <text evidence="2">The sequence shown here is derived from an EMBL/GenBank/DDBJ whole genome shotgun (WGS) entry which is preliminary data.</text>
</comment>
<evidence type="ECO:0000259" key="1">
    <source>
        <dbReference type="Pfam" id="PF23871"/>
    </source>
</evidence>
<dbReference type="Proteomes" id="UP001589855">
    <property type="component" value="Unassembled WGS sequence"/>
</dbReference>
<evidence type="ECO:0000313" key="2">
    <source>
        <dbReference type="EMBL" id="MFC0423186.1"/>
    </source>
</evidence>
<organism evidence="2 3">
    <name type="scientific">Lactiplantibacillus plajomi</name>
    <dbReference type="NCBI Taxonomy" id="1457217"/>
    <lineage>
        <taxon>Bacteria</taxon>
        <taxon>Bacillati</taxon>
        <taxon>Bacillota</taxon>
        <taxon>Bacilli</taxon>
        <taxon>Lactobacillales</taxon>
        <taxon>Lactobacillaceae</taxon>
        <taxon>Lactiplantibacillus</taxon>
    </lineage>
</organism>
<gene>
    <name evidence="2" type="ORF">ACFFGS_03485</name>
</gene>
<dbReference type="EMBL" id="JBHLUK010000021">
    <property type="protein sequence ID" value="MFC0423186.1"/>
    <property type="molecule type" value="Genomic_DNA"/>
</dbReference>
<protein>
    <recommendedName>
        <fullName evidence="1">DUF7226 domain-containing protein</fullName>
    </recommendedName>
</protein>
<dbReference type="Pfam" id="PF23871">
    <property type="entry name" value="DUF7226"/>
    <property type="match status" value="1"/>
</dbReference>
<feature type="domain" description="DUF7226" evidence="1">
    <location>
        <begin position="100"/>
        <end position="220"/>
    </location>
</feature>
<reference evidence="2 3" key="1">
    <citation type="submission" date="2024-09" db="EMBL/GenBank/DDBJ databases">
        <authorList>
            <person name="Sun Q."/>
            <person name="Mori K."/>
        </authorList>
    </citation>
    <scope>NUCLEOTIDE SEQUENCE [LARGE SCALE GENOMIC DNA]</scope>
    <source>
        <strain evidence="2 3">TBRC 4575</strain>
    </source>
</reference>
<keyword evidence="3" id="KW-1185">Reference proteome</keyword>
<name>A0ABV6K156_9LACO</name>
<dbReference type="InterPro" id="IPR055650">
    <property type="entry name" value="DUF7226"/>
</dbReference>
<proteinExistence type="predicted"/>
<sequence>MNSIKLRQQYKFSLSSDPKYIYNVGDTQETLLSAEDPETFNKLVDNQPILSNYPVYANKNTISFPQANNLQIALDYLSLLAESDNYITASDDKIPSSSSEAFVDAFKYNQRQYNYYLNLLGYLHLVDYDLNKKLYVPTTLGQKIATTTTHERYTLLLKEFSEHLSFRAVLKKLIKHESLDNNDIIAAINTEMLTVPLKSQISDSTLPRRVSSIKSLCKQVLKQLGLHV</sequence>